<organism evidence="1 2">
    <name type="scientific">Plectonema cf. radiosum LEGE 06105</name>
    <dbReference type="NCBI Taxonomy" id="945769"/>
    <lineage>
        <taxon>Bacteria</taxon>
        <taxon>Bacillati</taxon>
        <taxon>Cyanobacteriota</taxon>
        <taxon>Cyanophyceae</taxon>
        <taxon>Oscillatoriophycideae</taxon>
        <taxon>Oscillatoriales</taxon>
        <taxon>Microcoleaceae</taxon>
        <taxon>Plectonema</taxon>
    </lineage>
</organism>
<dbReference type="AlphaFoldDB" id="A0A8J7JTL0"/>
<protein>
    <submittedName>
        <fullName evidence="1">Uncharacterized protein</fullName>
    </submittedName>
</protein>
<reference evidence="1" key="1">
    <citation type="submission" date="2020-10" db="EMBL/GenBank/DDBJ databases">
        <authorList>
            <person name="Castelo-Branco R."/>
            <person name="Eusebio N."/>
            <person name="Adriana R."/>
            <person name="Vieira A."/>
            <person name="Brugerolle De Fraissinette N."/>
            <person name="Rezende De Castro R."/>
            <person name="Schneider M.P."/>
            <person name="Vasconcelos V."/>
            <person name="Leao P.N."/>
        </authorList>
    </citation>
    <scope>NUCLEOTIDE SEQUENCE</scope>
    <source>
        <strain evidence="1">LEGE 06105</strain>
    </source>
</reference>
<comment type="caution">
    <text evidence="1">The sequence shown here is derived from an EMBL/GenBank/DDBJ whole genome shotgun (WGS) entry which is preliminary data.</text>
</comment>
<gene>
    <name evidence="1" type="ORF">IQ247_14465</name>
</gene>
<accession>A0A8J7JTL0</accession>
<dbReference type="EMBL" id="JADEWL010000043">
    <property type="protein sequence ID" value="MBE9213854.1"/>
    <property type="molecule type" value="Genomic_DNA"/>
</dbReference>
<dbReference type="Proteomes" id="UP000620559">
    <property type="component" value="Unassembled WGS sequence"/>
</dbReference>
<proteinExistence type="predicted"/>
<name>A0A8J7JTL0_9CYAN</name>
<dbReference type="RefSeq" id="WP_193921107.1">
    <property type="nucleotide sequence ID" value="NZ_JADEWL010000043.1"/>
</dbReference>
<keyword evidence="2" id="KW-1185">Reference proteome</keyword>
<evidence type="ECO:0000313" key="2">
    <source>
        <dbReference type="Proteomes" id="UP000620559"/>
    </source>
</evidence>
<sequence>MITHFISAEIDFSENMIELHKFIEAELHKHGKPLRWAITAVDFKKRKVTLEGVVTKQN</sequence>
<evidence type="ECO:0000313" key="1">
    <source>
        <dbReference type="EMBL" id="MBE9213854.1"/>
    </source>
</evidence>